<dbReference type="CDD" id="cd09009">
    <property type="entry name" value="PNP-EcPNPII_like"/>
    <property type="match status" value="1"/>
</dbReference>
<dbReference type="InterPro" id="IPR000845">
    <property type="entry name" value="Nucleoside_phosphorylase_d"/>
</dbReference>
<dbReference type="PANTHER" id="PTHR11904">
    <property type="entry name" value="METHYLTHIOADENOSINE/PURINE NUCLEOSIDE PHOSPHORYLASE"/>
    <property type="match status" value="1"/>
</dbReference>
<dbReference type="Gene3D" id="3.40.50.1580">
    <property type="entry name" value="Nucleoside phosphorylase domain"/>
    <property type="match status" value="1"/>
</dbReference>
<dbReference type="EMBL" id="AOFI03000002">
    <property type="protein sequence ID" value="KAF4325873.1"/>
    <property type="molecule type" value="Genomic_DNA"/>
</dbReference>
<dbReference type="SUPFAM" id="SSF53167">
    <property type="entry name" value="Purine and uridine phosphorylases"/>
    <property type="match status" value="1"/>
</dbReference>
<evidence type="ECO:0000256" key="6">
    <source>
        <dbReference type="ARBA" id="ARBA00031036"/>
    </source>
</evidence>
<protein>
    <recommendedName>
        <fullName evidence="3">purine-nucleoside phosphorylase</fullName>
        <ecNumber evidence="3">2.4.2.1</ecNumber>
    </recommendedName>
    <alternativeName>
        <fullName evidence="7">Inosine phosphorylase</fullName>
    </alternativeName>
    <alternativeName>
        <fullName evidence="6">Inosine-guanosine phosphorylase</fullName>
    </alternativeName>
</protein>
<dbReference type="NCBIfam" id="NF006054">
    <property type="entry name" value="PRK08202.1"/>
    <property type="match status" value="1"/>
</dbReference>
<dbReference type="InterPro" id="IPR011270">
    <property type="entry name" value="Pur_Nuc_Pase_Ino/Guo-sp"/>
</dbReference>
<organism evidence="9 10">
    <name type="scientific">Phytophthora kernoviae 00238/432</name>
    <dbReference type="NCBI Taxonomy" id="1284355"/>
    <lineage>
        <taxon>Eukaryota</taxon>
        <taxon>Sar</taxon>
        <taxon>Stramenopiles</taxon>
        <taxon>Oomycota</taxon>
        <taxon>Peronosporomycetes</taxon>
        <taxon>Peronosporales</taxon>
        <taxon>Peronosporaceae</taxon>
        <taxon>Phytophthora</taxon>
    </lineage>
</organism>
<dbReference type="PANTHER" id="PTHR11904:SF9">
    <property type="entry name" value="PURINE NUCLEOSIDE PHOSPHORYLASE-RELATED"/>
    <property type="match status" value="1"/>
</dbReference>
<dbReference type="AlphaFoldDB" id="A0A8J4SWG6"/>
<dbReference type="Proteomes" id="UP000702964">
    <property type="component" value="Unassembled WGS sequence"/>
</dbReference>
<feature type="domain" description="Nucleoside phosphorylase" evidence="8">
    <location>
        <begin position="75"/>
        <end position="318"/>
    </location>
</feature>
<evidence type="ECO:0000256" key="2">
    <source>
        <dbReference type="ARBA" id="ARBA00006751"/>
    </source>
</evidence>
<evidence type="ECO:0000259" key="8">
    <source>
        <dbReference type="Pfam" id="PF01048"/>
    </source>
</evidence>
<dbReference type="GO" id="GO:0009116">
    <property type="term" value="P:nucleoside metabolic process"/>
    <property type="evidence" value="ECO:0007669"/>
    <property type="project" value="InterPro"/>
</dbReference>
<dbReference type="UniPathway" id="UPA00606"/>
<accession>A0A8J4SWG6</accession>
<evidence type="ECO:0000256" key="3">
    <source>
        <dbReference type="ARBA" id="ARBA00011886"/>
    </source>
</evidence>
<dbReference type="InterPro" id="IPR011268">
    <property type="entry name" value="Purine_phosphorylase"/>
</dbReference>
<reference evidence="9" key="2">
    <citation type="submission" date="2020-02" db="EMBL/GenBank/DDBJ databases">
        <authorList>
            <person name="Studholme D.J."/>
        </authorList>
    </citation>
    <scope>NUCLEOTIDE SEQUENCE</scope>
    <source>
        <strain evidence="9">00238/432</strain>
    </source>
</reference>
<dbReference type="EC" id="2.4.2.1" evidence="3"/>
<keyword evidence="4" id="KW-0328">Glycosyltransferase</keyword>
<dbReference type="GO" id="GO:0005737">
    <property type="term" value="C:cytoplasm"/>
    <property type="evidence" value="ECO:0007669"/>
    <property type="project" value="TreeGrafter"/>
</dbReference>
<evidence type="ECO:0000256" key="7">
    <source>
        <dbReference type="ARBA" id="ARBA00033072"/>
    </source>
</evidence>
<evidence type="ECO:0000256" key="4">
    <source>
        <dbReference type="ARBA" id="ARBA00022676"/>
    </source>
</evidence>
<comment type="caution">
    <text evidence="9">The sequence shown here is derived from an EMBL/GenBank/DDBJ whole genome shotgun (WGS) entry which is preliminary data.</text>
</comment>
<sequence length="321" mass="34774">MQEDALFSSNSSGQPRRLRDEDHVPFIEGAAGFQLAPERYLEPSAYLSGGNFAVAYMIFPERTIGKSMIFAALMLLLSMGLGALADEIENATVIPYTDIPYFAQSEAIGHANELVIGELMGKTVVAMKGRLHYYEGFTLGEVTFPVRIMKALGVEQLIITNACGAINTSFEAGQLMLITDHINLVGNNPLMGPNNAELGVRFPDVSQVYNRELRSIALKVAEEQNVSLQQGVYAWWSGPAYETPAEIRMIRTMGADAVGMSTVPEAIVAVHGGMKVLGISCLTNMACGILDQPLSHDEVIEVAAKVKTTFIGLVKGILKEM</sequence>
<evidence type="ECO:0000256" key="5">
    <source>
        <dbReference type="ARBA" id="ARBA00022679"/>
    </source>
</evidence>
<comment type="pathway">
    <text evidence="1">Purine metabolism; purine nucleoside salvage.</text>
</comment>
<gene>
    <name evidence="9" type="ORF">G195_000563</name>
</gene>
<keyword evidence="5" id="KW-0808">Transferase</keyword>
<reference evidence="9" key="1">
    <citation type="journal article" date="2015" name="Genom Data">
        <title>Draft genome sequences of Phytophthora kernoviae and Phytophthora ramorum lineage EU2 from Scotland.</title>
        <authorList>
            <person name="Sambles C."/>
            <person name="Schlenzig A."/>
            <person name="O'Neill P."/>
            <person name="Grant M."/>
            <person name="Studholme D.J."/>
        </authorList>
    </citation>
    <scope>NUCLEOTIDE SEQUENCE</scope>
    <source>
        <strain evidence="9">00238/432</strain>
    </source>
</reference>
<proteinExistence type="inferred from homology"/>
<comment type="similarity">
    <text evidence="2">Belongs to the PNP/MTAP phosphorylase family.</text>
</comment>
<dbReference type="Pfam" id="PF01048">
    <property type="entry name" value="PNP_UDP_1"/>
    <property type="match status" value="1"/>
</dbReference>
<evidence type="ECO:0000256" key="1">
    <source>
        <dbReference type="ARBA" id="ARBA00005058"/>
    </source>
</evidence>
<dbReference type="NCBIfam" id="TIGR01697">
    <property type="entry name" value="PNPH-PUNA-XAPA"/>
    <property type="match status" value="1"/>
</dbReference>
<dbReference type="InterPro" id="IPR035994">
    <property type="entry name" value="Nucleoside_phosphorylase_sf"/>
</dbReference>
<name>A0A8J4SWG6_9STRA</name>
<dbReference type="GO" id="GO:0004731">
    <property type="term" value="F:purine-nucleoside phosphorylase activity"/>
    <property type="evidence" value="ECO:0007669"/>
    <property type="project" value="UniProtKB-EC"/>
</dbReference>
<evidence type="ECO:0000313" key="10">
    <source>
        <dbReference type="Proteomes" id="UP000702964"/>
    </source>
</evidence>
<dbReference type="NCBIfam" id="TIGR01700">
    <property type="entry name" value="PNPH"/>
    <property type="match status" value="1"/>
</dbReference>
<evidence type="ECO:0000313" key="9">
    <source>
        <dbReference type="EMBL" id="KAF4325873.1"/>
    </source>
</evidence>